<evidence type="ECO:0000313" key="3">
    <source>
        <dbReference type="WBParaSite" id="EVEC_0000367601-mRNA-1"/>
    </source>
</evidence>
<evidence type="ECO:0000313" key="2">
    <source>
        <dbReference type="Proteomes" id="UP000274131"/>
    </source>
</evidence>
<accession>A0A0N4V158</accession>
<reference evidence="3" key="1">
    <citation type="submission" date="2017-02" db="UniProtKB">
        <authorList>
            <consortium name="WormBaseParasite"/>
        </authorList>
    </citation>
    <scope>IDENTIFICATION</scope>
</reference>
<sequence length="78" mass="8924">MPEKRELNERKIKPAEREEGLVKINELCHFGGVGEHRSNAMKKHKHTPLLNPSFFLDPLSSLFPKVYGSLEEGKPLDK</sequence>
<reference evidence="1 2" key="2">
    <citation type="submission" date="2018-10" db="EMBL/GenBank/DDBJ databases">
        <authorList>
            <consortium name="Pathogen Informatics"/>
        </authorList>
    </citation>
    <scope>NUCLEOTIDE SEQUENCE [LARGE SCALE GENOMIC DNA]</scope>
</reference>
<dbReference type="AlphaFoldDB" id="A0A0N4V158"/>
<organism evidence="3">
    <name type="scientific">Enterobius vermicularis</name>
    <name type="common">Human pinworm</name>
    <dbReference type="NCBI Taxonomy" id="51028"/>
    <lineage>
        <taxon>Eukaryota</taxon>
        <taxon>Metazoa</taxon>
        <taxon>Ecdysozoa</taxon>
        <taxon>Nematoda</taxon>
        <taxon>Chromadorea</taxon>
        <taxon>Rhabditida</taxon>
        <taxon>Spirurina</taxon>
        <taxon>Oxyuridomorpha</taxon>
        <taxon>Oxyuroidea</taxon>
        <taxon>Oxyuridae</taxon>
        <taxon>Enterobius</taxon>
    </lineage>
</organism>
<dbReference type="EMBL" id="UXUI01007581">
    <property type="protein sequence ID" value="VDD88241.1"/>
    <property type="molecule type" value="Genomic_DNA"/>
</dbReference>
<dbReference type="Proteomes" id="UP000274131">
    <property type="component" value="Unassembled WGS sequence"/>
</dbReference>
<dbReference type="WBParaSite" id="EVEC_0000367601-mRNA-1">
    <property type="protein sequence ID" value="EVEC_0000367601-mRNA-1"/>
    <property type="gene ID" value="EVEC_0000367601"/>
</dbReference>
<proteinExistence type="predicted"/>
<name>A0A0N4V158_ENTVE</name>
<evidence type="ECO:0000313" key="1">
    <source>
        <dbReference type="EMBL" id="VDD88241.1"/>
    </source>
</evidence>
<gene>
    <name evidence="1" type="ORF">EVEC_LOCUS3384</name>
</gene>
<keyword evidence="2" id="KW-1185">Reference proteome</keyword>
<protein>
    <submittedName>
        <fullName evidence="1 3">Uncharacterized protein</fullName>
    </submittedName>
</protein>